<gene>
    <name evidence="1" type="ORF">JCM19231_4289</name>
</gene>
<dbReference type="AlphaFoldDB" id="A0A0B8P3J4"/>
<sequence>MKALYKLLDEEKIKPIYSTLPLEQASKAHDLIESGQVKGKMLLIP</sequence>
<dbReference type="Gene3D" id="3.90.180.10">
    <property type="entry name" value="Medium-chain alcohol dehydrogenases, catalytic domain"/>
    <property type="match status" value="1"/>
</dbReference>
<dbReference type="EMBL" id="BBRZ01000128">
    <property type="protein sequence ID" value="GAM59167.1"/>
    <property type="molecule type" value="Genomic_DNA"/>
</dbReference>
<dbReference type="Pfam" id="PF13602">
    <property type="entry name" value="ADH_zinc_N_2"/>
    <property type="match status" value="1"/>
</dbReference>
<reference evidence="1 2" key="1">
    <citation type="submission" date="2015-01" db="EMBL/GenBank/DDBJ databases">
        <title>Vibrio sp. C1 JCM 19231 whole genome shotgun sequence.</title>
        <authorList>
            <person name="Sawabe T."/>
            <person name="Meirelles P."/>
            <person name="Feng G."/>
            <person name="Sayaka M."/>
            <person name="Hattori M."/>
            <person name="Ohkuma M."/>
        </authorList>
    </citation>
    <scope>NUCLEOTIDE SEQUENCE [LARGE SCALE GENOMIC DNA]</scope>
    <source>
        <strain evidence="2">JCM 19231</strain>
    </source>
</reference>
<reference evidence="1 2" key="2">
    <citation type="submission" date="2015-01" db="EMBL/GenBank/DDBJ databases">
        <authorList>
            <consortium name="NBRP consortium"/>
            <person name="Sawabe T."/>
            <person name="Meirelles P."/>
            <person name="Feng G."/>
            <person name="Sayaka M."/>
            <person name="Hattori M."/>
            <person name="Ohkuma M."/>
        </authorList>
    </citation>
    <scope>NUCLEOTIDE SEQUENCE [LARGE SCALE GENOMIC DNA]</scope>
    <source>
        <strain evidence="2">JCM 19231</strain>
    </source>
</reference>
<evidence type="ECO:0000313" key="1">
    <source>
        <dbReference type="EMBL" id="GAM59167.1"/>
    </source>
</evidence>
<name>A0A0B8P3J4_9VIBR</name>
<keyword evidence="2" id="KW-1185">Reference proteome</keyword>
<evidence type="ECO:0000313" key="2">
    <source>
        <dbReference type="Proteomes" id="UP000031671"/>
    </source>
</evidence>
<comment type="caution">
    <text evidence="1">The sequence shown here is derived from an EMBL/GenBank/DDBJ whole genome shotgun (WGS) entry which is preliminary data.</text>
</comment>
<accession>A0A0B8P3J4</accession>
<organism evidence="1 2">
    <name type="scientific">Vibrio ishigakensis</name>
    <dbReference type="NCBI Taxonomy" id="1481914"/>
    <lineage>
        <taxon>Bacteria</taxon>
        <taxon>Pseudomonadati</taxon>
        <taxon>Pseudomonadota</taxon>
        <taxon>Gammaproteobacteria</taxon>
        <taxon>Vibrionales</taxon>
        <taxon>Vibrionaceae</taxon>
        <taxon>Vibrio</taxon>
    </lineage>
</organism>
<proteinExistence type="predicted"/>
<dbReference type="Gene3D" id="3.40.50.720">
    <property type="entry name" value="NAD(P)-binding Rossmann-like Domain"/>
    <property type="match status" value="1"/>
</dbReference>
<dbReference type="Proteomes" id="UP000031671">
    <property type="component" value="Unassembled WGS sequence"/>
</dbReference>
<protein>
    <recommendedName>
        <fullName evidence="3">Quinone oxidoreductase</fullName>
    </recommendedName>
</protein>
<evidence type="ECO:0008006" key="3">
    <source>
        <dbReference type="Google" id="ProtNLM"/>
    </source>
</evidence>